<accession>A0A7X6RND3</accession>
<name>A0A7X6RND3_9ACTN</name>
<gene>
    <name evidence="2" type="ORF">HGB44_03205</name>
</gene>
<organism evidence="2 3">
    <name type="scientific">Nocardiopsis alborubida</name>
    <dbReference type="NCBI Taxonomy" id="146802"/>
    <lineage>
        <taxon>Bacteria</taxon>
        <taxon>Bacillati</taxon>
        <taxon>Actinomycetota</taxon>
        <taxon>Actinomycetes</taxon>
        <taxon>Streptosporangiales</taxon>
        <taxon>Nocardiopsidaceae</taxon>
        <taxon>Nocardiopsis</taxon>
    </lineage>
</organism>
<comment type="caution">
    <text evidence="2">The sequence shown here is derived from an EMBL/GenBank/DDBJ whole genome shotgun (WGS) entry which is preliminary data.</text>
</comment>
<reference evidence="2 3" key="1">
    <citation type="submission" date="2020-04" db="EMBL/GenBank/DDBJ databases">
        <title>MicrobeNet Type strains.</title>
        <authorList>
            <person name="Nicholson A.C."/>
        </authorList>
    </citation>
    <scope>NUCLEOTIDE SEQUENCE [LARGE SCALE GENOMIC DNA]</scope>
    <source>
        <strain evidence="2 3">ATCC 23612</strain>
    </source>
</reference>
<sequence>MNSRQHSPTPAGCSTTLTYGSFTVGVTPGVLTAPTIAWFRQGACPLMAWALIHQAAQHGREWELAIIGDALNWGDWWHMGAVTEDQRYFVDAGGATGVEEVCEQWQQEHRDRRHPGHDTALRTVQTSFFLFLWPDPRTVDPSTRKVTLEFAEHILTAEGLVGSTHRRRRTTSRSPSQGRETAHEGEDDAFTVRSLYGPGHTA</sequence>
<proteinExistence type="predicted"/>
<evidence type="ECO:0000313" key="3">
    <source>
        <dbReference type="Proteomes" id="UP000553209"/>
    </source>
</evidence>
<evidence type="ECO:0000256" key="1">
    <source>
        <dbReference type="SAM" id="MobiDB-lite"/>
    </source>
</evidence>
<dbReference type="AlphaFoldDB" id="A0A7X6RND3"/>
<keyword evidence="3" id="KW-1185">Reference proteome</keyword>
<dbReference type="RefSeq" id="WP_168443920.1">
    <property type="nucleotide sequence ID" value="NZ_JAAXPG010000002.1"/>
</dbReference>
<feature type="region of interest" description="Disordered" evidence="1">
    <location>
        <begin position="161"/>
        <end position="202"/>
    </location>
</feature>
<evidence type="ECO:0000313" key="2">
    <source>
        <dbReference type="EMBL" id="NKY96685.1"/>
    </source>
</evidence>
<protein>
    <submittedName>
        <fullName evidence="2">Uncharacterized protein</fullName>
    </submittedName>
</protein>
<dbReference type="Proteomes" id="UP000553209">
    <property type="component" value="Unassembled WGS sequence"/>
</dbReference>
<dbReference type="EMBL" id="JAAXPG010000002">
    <property type="protein sequence ID" value="NKY96685.1"/>
    <property type="molecule type" value="Genomic_DNA"/>
</dbReference>